<dbReference type="SUPFAM" id="SSF53335">
    <property type="entry name" value="S-adenosyl-L-methionine-dependent methyltransferases"/>
    <property type="match status" value="1"/>
</dbReference>
<accession>A0A1B9F501</accession>
<dbReference type="AlphaFoldDB" id="A0A1B9F501"/>
<dbReference type="RefSeq" id="WP_067618369.1">
    <property type="nucleotide sequence ID" value="NZ_MAGO01000007.1"/>
</dbReference>
<sequence>MPKEKHKKRPAEVQIPQRVASIYARLKNRYSAGFEPIEVRGVTFNILAPQDLEPFVAGKDIFKEASEFPFWVKIWEASVILAHFMASLPPVPGQKILELGAGLGVTGLVASHFGHNVLLTDYEDEVMDFPRISAAVNDCKTCSFDTLDWLDPKDLGKFDVIIGSEILFHQKFFDPLLSIFDKYLKPEGIIYMAHDSRRQSLGAFLPLCEKNFSVGVKKIDMKSNDENFSIILTRLARKG</sequence>
<keyword evidence="2" id="KW-1185">Reference proteome</keyword>
<evidence type="ECO:0000313" key="2">
    <source>
        <dbReference type="Proteomes" id="UP000093080"/>
    </source>
</evidence>
<dbReference type="PANTHER" id="PTHR14614">
    <property type="entry name" value="HEPATOCELLULAR CARCINOMA-ASSOCIATED ANTIGEN"/>
    <property type="match status" value="1"/>
</dbReference>
<gene>
    <name evidence="1" type="ORF">DBT_1492</name>
</gene>
<dbReference type="OrthoDB" id="5450760at2"/>
<dbReference type="Gene3D" id="3.40.50.150">
    <property type="entry name" value="Vaccinia Virus protein VP39"/>
    <property type="match status" value="1"/>
</dbReference>
<dbReference type="Proteomes" id="UP000093080">
    <property type="component" value="Unassembled WGS sequence"/>
</dbReference>
<organism evidence="1 2">
    <name type="scientific">Dissulfuribacter thermophilus</name>
    <dbReference type="NCBI Taxonomy" id="1156395"/>
    <lineage>
        <taxon>Bacteria</taxon>
        <taxon>Pseudomonadati</taxon>
        <taxon>Thermodesulfobacteriota</taxon>
        <taxon>Dissulfuribacteria</taxon>
        <taxon>Dissulfuribacterales</taxon>
        <taxon>Dissulfuribacteraceae</taxon>
        <taxon>Dissulfuribacter</taxon>
    </lineage>
</organism>
<evidence type="ECO:0000313" key="1">
    <source>
        <dbReference type="EMBL" id="OCC15006.1"/>
    </source>
</evidence>
<name>A0A1B9F501_9BACT</name>
<dbReference type="InterPro" id="IPR019410">
    <property type="entry name" value="Methyltransf_16"/>
</dbReference>
<dbReference type="Pfam" id="PF10294">
    <property type="entry name" value="Methyltransf_16"/>
    <property type="match status" value="1"/>
</dbReference>
<reference evidence="1 2" key="1">
    <citation type="submission" date="2016-06" db="EMBL/GenBank/DDBJ databases">
        <title>Respiratory ammonification of nitrate coupled to the oxidation of elemental sulfur in deep-sea autotrophic thermophilic bacteria.</title>
        <authorList>
            <person name="Slobodkina G.B."/>
            <person name="Mardanov A.V."/>
            <person name="Ravin N.V."/>
            <person name="Frolova A.A."/>
            <person name="Viryasiv M.B."/>
            <person name="Chernyh N.A."/>
            <person name="Bonch-Osmolovskaya E.A."/>
            <person name="Slobodkin A.I."/>
        </authorList>
    </citation>
    <scope>NUCLEOTIDE SEQUENCE [LARGE SCALE GENOMIC DNA]</scope>
    <source>
        <strain evidence="1 2">S69</strain>
    </source>
</reference>
<dbReference type="CDD" id="cd02440">
    <property type="entry name" value="AdoMet_MTases"/>
    <property type="match status" value="1"/>
</dbReference>
<dbReference type="STRING" id="1156395.DBT_1492"/>
<protein>
    <recommendedName>
        <fullName evidence="3">Methyltransferase</fullName>
    </recommendedName>
</protein>
<proteinExistence type="predicted"/>
<comment type="caution">
    <text evidence="1">The sequence shown here is derived from an EMBL/GenBank/DDBJ whole genome shotgun (WGS) entry which is preliminary data.</text>
</comment>
<dbReference type="EMBL" id="MAGO01000007">
    <property type="protein sequence ID" value="OCC15006.1"/>
    <property type="molecule type" value="Genomic_DNA"/>
</dbReference>
<evidence type="ECO:0008006" key="3">
    <source>
        <dbReference type="Google" id="ProtNLM"/>
    </source>
</evidence>
<dbReference type="InterPro" id="IPR029063">
    <property type="entry name" value="SAM-dependent_MTases_sf"/>
</dbReference>